<dbReference type="InterPro" id="IPR045121">
    <property type="entry name" value="CoAse"/>
</dbReference>
<keyword evidence="3" id="KW-0479">Metal-binding</keyword>
<evidence type="ECO:0000256" key="6">
    <source>
        <dbReference type="ARBA" id="ARBA00023211"/>
    </source>
</evidence>
<dbReference type="GO" id="GO:0010945">
    <property type="term" value="F:coenzyme A diphosphatase activity"/>
    <property type="evidence" value="ECO:0007669"/>
    <property type="project" value="InterPro"/>
</dbReference>
<comment type="caution">
    <text evidence="8">The sequence shown here is derived from an EMBL/GenBank/DDBJ whole genome shotgun (WGS) entry which is preliminary data.</text>
</comment>
<accession>A0A4R1QNX4</accession>
<gene>
    <name evidence="8" type="ORF">EDD69_10645</name>
</gene>
<keyword evidence="6" id="KW-0464">Manganese</keyword>
<dbReference type="InterPro" id="IPR015797">
    <property type="entry name" value="NUDIX_hydrolase-like_dom_sf"/>
</dbReference>
<keyword evidence="9" id="KW-1185">Reference proteome</keyword>
<protein>
    <submittedName>
        <fullName evidence="8">NUDIX domain-containing protein</fullName>
    </submittedName>
</protein>
<evidence type="ECO:0000256" key="3">
    <source>
        <dbReference type="ARBA" id="ARBA00022723"/>
    </source>
</evidence>
<evidence type="ECO:0000313" key="8">
    <source>
        <dbReference type="EMBL" id="TCL49694.1"/>
    </source>
</evidence>
<dbReference type="PANTHER" id="PTHR12992:SF11">
    <property type="entry name" value="MITOCHONDRIAL COENZYME A DIPHOSPHATASE NUDT8"/>
    <property type="match status" value="1"/>
</dbReference>
<reference evidence="8 9" key="1">
    <citation type="submission" date="2019-03" db="EMBL/GenBank/DDBJ databases">
        <title>Genomic Encyclopedia of Type Strains, Phase IV (KMG-IV): sequencing the most valuable type-strain genomes for metagenomic binning, comparative biology and taxonomic classification.</title>
        <authorList>
            <person name="Goeker M."/>
        </authorList>
    </citation>
    <scope>NUCLEOTIDE SEQUENCE [LARGE SCALE GENOMIC DNA]</scope>
    <source>
        <strain evidence="8 9">DSM 24979</strain>
    </source>
</reference>
<name>A0A4R1QNX4_9BACL</name>
<dbReference type="PROSITE" id="PS51462">
    <property type="entry name" value="NUDIX"/>
    <property type="match status" value="1"/>
</dbReference>
<dbReference type="Gene3D" id="3.90.79.10">
    <property type="entry name" value="Nucleoside Triphosphate Pyrophosphohydrolase"/>
    <property type="match status" value="1"/>
</dbReference>
<evidence type="ECO:0000256" key="5">
    <source>
        <dbReference type="ARBA" id="ARBA00022842"/>
    </source>
</evidence>
<dbReference type="CDD" id="cd03426">
    <property type="entry name" value="NUDIX_CoAse_Nudt7"/>
    <property type="match status" value="1"/>
</dbReference>
<dbReference type="AlphaFoldDB" id="A0A4R1QNX4"/>
<organism evidence="8 9">
    <name type="scientific">Thermolongibacillus altinsuensis</name>
    <dbReference type="NCBI Taxonomy" id="575256"/>
    <lineage>
        <taxon>Bacteria</taxon>
        <taxon>Bacillati</taxon>
        <taxon>Bacillota</taxon>
        <taxon>Bacilli</taxon>
        <taxon>Bacillales</taxon>
        <taxon>Anoxybacillaceae</taxon>
        <taxon>Thermolongibacillus</taxon>
    </lineage>
</organism>
<keyword evidence="5" id="KW-0460">Magnesium</keyword>
<proteinExistence type="predicted"/>
<dbReference type="InterPro" id="IPR000086">
    <property type="entry name" value="NUDIX_hydrolase_dom"/>
</dbReference>
<dbReference type="EMBL" id="SLUL01000006">
    <property type="protein sequence ID" value="TCL49694.1"/>
    <property type="molecule type" value="Genomic_DNA"/>
</dbReference>
<comment type="cofactor">
    <cofactor evidence="1">
        <name>Mn(2+)</name>
        <dbReference type="ChEBI" id="CHEBI:29035"/>
    </cofactor>
</comment>
<evidence type="ECO:0000256" key="2">
    <source>
        <dbReference type="ARBA" id="ARBA00001946"/>
    </source>
</evidence>
<evidence type="ECO:0000256" key="4">
    <source>
        <dbReference type="ARBA" id="ARBA00022801"/>
    </source>
</evidence>
<feature type="domain" description="Nudix hydrolase" evidence="7">
    <location>
        <begin position="24"/>
        <end position="157"/>
    </location>
</feature>
<keyword evidence="4" id="KW-0378">Hydrolase</keyword>
<evidence type="ECO:0000259" key="7">
    <source>
        <dbReference type="PROSITE" id="PS51462"/>
    </source>
</evidence>
<evidence type="ECO:0000313" key="9">
    <source>
        <dbReference type="Proteomes" id="UP000295658"/>
    </source>
</evidence>
<sequence>MMETKKILAKLSNRTPTLLGKEQFTKFAVLLPLIEKDNEIHVLFEVRAFHLRRQPGEICFPGGRIDACDQNEQEAAIRETSEELGIETSKITNIFPLDYIISPFGTIIYPFVAIIAQCTMKPNKEEVAEIFTVPLSFFKQTTPEVYHVHFKAQPEADFPLDKIPNGKNYNWRLREMDEYFYYYKDKVIWGLTARILYHFIEIINQD</sequence>
<dbReference type="Pfam" id="PF00293">
    <property type="entry name" value="NUDIX"/>
    <property type="match status" value="1"/>
</dbReference>
<dbReference type="GO" id="GO:0046872">
    <property type="term" value="F:metal ion binding"/>
    <property type="evidence" value="ECO:0007669"/>
    <property type="project" value="UniProtKB-KW"/>
</dbReference>
<dbReference type="Proteomes" id="UP000295658">
    <property type="component" value="Unassembled WGS sequence"/>
</dbReference>
<dbReference type="SUPFAM" id="SSF55811">
    <property type="entry name" value="Nudix"/>
    <property type="match status" value="1"/>
</dbReference>
<dbReference type="PANTHER" id="PTHR12992">
    <property type="entry name" value="NUDIX HYDROLASE"/>
    <property type="match status" value="1"/>
</dbReference>
<evidence type="ECO:0000256" key="1">
    <source>
        <dbReference type="ARBA" id="ARBA00001936"/>
    </source>
</evidence>
<comment type="cofactor">
    <cofactor evidence="2">
        <name>Mg(2+)</name>
        <dbReference type="ChEBI" id="CHEBI:18420"/>
    </cofactor>
</comment>